<dbReference type="AlphaFoldDB" id="A0A2J7Q0E7"/>
<dbReference type="InterPro" id="IPR023232">
    <property type="entry name" value="Glyco_hydro_2_AS"/>
</dbReference>
<dbReference type="GO" id="GO:0004566">
    <property type="term" value="F:beta-glucuronidase activity"/>
    <property type="evidence" value="ECO:0007669"/>
    <property type="project" value="TreeGrafter"/>
</dbReference>
<dbReference type="FunFam" id="3.20.20.80:FF:000029">
    <property type="entry name" value="Beta-glucuronidase"/>
    <property type="match status" value="1"/>
</dbReference>
<dbReference type="Proteomes" id="UP000235965">
    <property type="component" value="Unassembled WGS sequence"/>
</dbReference>
<gene>
    <name evidence="3" type="ORF">B7P43_G09739</name>
</gene>
<dbReference type="OrthoDB" id="408532at2759"/>
<dbReference type="PANTHER" id="PTHR10066:SF67">
    <property type="entry name" value="BETA-GLUCURONIDASE"/>
    <property type="match status" value="1"/>
</dbReference>
<proteinExistence type="inferred from homology"/>
<feature type="domain" description="Glycoside hydrolase family 2 catalytic" evidence="2">
    <location>
        <begin position="3"/>
        <end position="287"/>
    </location>
</feature>
<reference evidence="3 4" key="1">
    <citation type="submission" date="2017-12" db="EMBL/GenBank/DDBJ databases">
        <title>Hemimetabolous genomes reveal molecular basis of termite eusociality.</title>
        <authorList>
            <person name="Harrison M.C."/>
            <person name="Jongepier E."/>
            <person name="Robertson H.M."/>
            <person name="Arning N."/>
            <person name="Bitard-Feildel T."/>
            <person name="Chao H."/>
            <person name="Childers C.P."/>
            <person name="Dinh H."/>
            <person name="Doddapaneni H."/>
            <person name="Dugan S."/>
            <person name="Gowin J."/>
            <person name="Greiner C."/>
            <person name="Han Y."/>
            <person name="Hu H."/>
            <person name="Hughes D.S.T."/>
            <person name="Huylmans A.-K."/>
            <person name="Kemena C."/>
            <person name="Kremer L.P.M."/>
            <person name="Lee S.L."/>
            <person name="Lopez-Ezquerra A."/>
            <person name="Mallet L."/>
            <person name="Monroy-Kuhn J.M."/>
            <person name="Moser A."/>
            <person name="Murali S.C."/>
            <person name="Muzny D.M."/>
            <person name="Otani S."/>
            <person name="Piulachs M.-D."/>
            <person name="Poelchau M."/>
            <person name="Qu J."/>
            <person name="Schaub F."/>
            <person name="Wada-Katsumata A."/>
            <person name="Worley K.C."/>
            <person name="Xie Q."/>
            <person name="Ylla G."/>
            <person name="Poulsen M."/>
            <person name="Gibbs R.A."/>
            <person name="Schal C."/>
            <person name="Richards S."/>
            <person name="Belles X."/>
            <person name="Korb J."/>
            <person name="Bornberg-Bauer E."/>
        </authorList>
    </citation>
    <scope>NUCLEOTIDE SEQUENCE [LARGE SCALE GENOMIC DNA]</scope>
    <source>
        <tissue evidence="3">Whole body</tissue>
    </source>
</reference>
<protein>
    <recommendedName>
        <fullName evidence="2">Glycoside hydrolase family 2 catalytic domain-containing protein</fullName>
    </recommendedName>
</protein>
<dbReference type="PROSITE" id="PS00608">
    <property type="entry name" value="GLYCOSYL_HYDROL_F2_2"/>
    <property type="match status" value="1"/>
</dbReference>
<dbReference type="GO" id="GO:0030246">
    <property type="term" value="F:carbohydrate binding"/>
    <property type="evidence" value="ECO:0007669"/>
    <property type="project" value="TreeGrafter"/>
</dbReference>
<evidence type="ECO:0000313" key="4">
    <source>
        <dbReference type="Proteomes" id="UP000235965"/>
    </source>
</evidence>
<dbReference type="PANTHER" id="PTHR10066">
    <property type="entry name" value="BETA-GLUCURONIDASE"/>
    <property type="match status" value="1"/>
</dbReference>
<evidence type="ECO:0000259" key="2">
    <source>
        <dbReference type="Pfam" id="PF02836"/>
    </source>
</evidence>
<dbReference type="GO" id="GO:0019391">
    <property type="term" value="P:glucuronoside catabolic process"/>
    <property type="evidence" value="ECO:0007669"/>
    <property type="project" value="TreeGrafter"/>
</dbReference>
<dbReference type="Pfam" id="PF02836">
    <property type="entry name" value="Glyco_hydro_2_C"/>
    <property type="match status" value="1"/>
</dbReference>
<name>A0A2J7Q0E7_9NEOP</name>
<accession>A0A2J7Q0E7</accession>
<dbReference type="SUPFAM" id="SSF51445">
    <property type="entry name" value="(Trans)glycosidases"/>
    <property type="match status" value="1"/>
</dbReference>
<dbReference type="InterPro" id="IPR017853">
    <property type="entry name" value="GH"/>
</dbReference>
<dbReference type="GO" id="GO:0005615">
    <property type="term" value="C:extracellular space"/>
    <property type="evidence" value="ECO:0007669"/>
    <property type="project" value="TreeGrafter"/>
</dbReference>
<dbReference type="EMBL" id="NEVH01019969">
    <property type="protein sequence ID" value="PNF22051.1"/>
    <property type="molecule type" value="Genomic_DNA"/>
</dbReference>
<evidence type="ECO:0000256" key="1">
    <source>
        <dbReference type="ARBA" id="ARBA00007401"/>
    </source>
</evidence>
<dbReference type="GO" id="GO:0005975">
    <property type="term" value="P:carbohydrate metabolic process"/>
    <property type="evidence" value="ECO:0007669"/>
    <property type="project" value="InterPro"/>
</dbReference>
<comment type="similarity">
    <text evidence="1">Belongs to the glycosyl hydrolase 2 family.</text>
</comment>
<sequence>MPTYFRGFGKHEDSNLRGKGLDYALLIRDYNLIAWLGANAYRTSHYPYAEEALDMADALGIMIIDESPACTIDNFSEELLQKHKEVMTDFVRRDKNRPSVVMWSLANEPSSFRNESREYFSALVNLTKSLDPTRPVTFVTSQTVDEDKAVQFMDIICINRYPAWYSDSGRTDLIQLQVKNELVAWHLKFNKPVLVTEYGAGSVIGMHTAPSSMWTEDYQVVTLTEHFKAFDTLYKEGFLIGEMIWNFADFATPQEYIRPGGCKKGLFTRERQPKMAAHITRWRYWTLAHSSVNVTVPNDLLFAGP</sequence>
<dbReference type="InterPro" id="IPR006101">
    <property type="entry name" value="Glyco_hydro_2"/>
</dbReference>
<dbReference type="InterPro" id="IPR006103">
    <property type="entry name" value="Glyco_hydro_2_cat"/>
</dbReference>
<comment type="caution">
    <text evidence="3">The sequence shown here is derived from an EMBL/GenBank/DDBJ whole genome shotgun (WGS) entry which is preliminary data.</text>
</comment>
<organism evidence="3 4">
    <name type="scientific">Cryptotermes secundus</name>
    <dbReference type="NCBI Taxonomy" id="105785"/>
    <lineage>
        <taxon>Eukaryota</taxon>
        <taxon>Metazoa</taxon>
        <taxon>Ecdysozoa</taxon>
        <taxon>Arthropoda</taxon>
        <taxon>Hexapoda</taxon>
        <taxon>Insecta</taxon>
        <taxon>Pterygota</taxon>
        <taxon>Neoptera</taxon>
        <taxon>Polyneoptera</taxon>
        <taxon>Dictyoptera</taxon>
        <taxon>Blattodea</taxon>
        <taxon>Blattoidea</taxon>
        <taxon>Termitoidae</taxon>
        <taxon>Kalotermitidae</taxon>
        <taxon>Cryptotermitinae</taxon>
        <taxon>Cryptotermes</taxon>
    </lineage>
</organism>
<dbReference type="Gene3D" id="3.20.20.80">
    <property type="entry name" value="Glycosidases"/>
    <property type="match status" value="1"/>
</dbReference>
<evidence type="ECO:0000313" key="3">
    <source>
        <dbReference type="EMBL" id="PNF22051.1"/>
    </source>
</evidence>
<keyword evidence="4" id="KW-1185">Reference proteome</keyword>
<dbReference type="PRINTS" id="PR00132">
    <property type="entry name" value="GLHYDRLASE2"/>
</dbReference>